<proteinExistence type="predicted"/>
<evidence type="ECO:0000313" key="1">
    <source>
        <dbReference type="EMBL" id="JAH58342.1"/>
    </source>
</evidence>
<reference evidence="1" key="2">
    <citation type="journal article" date="2015" name="Fish Shellfish Immunol.">
        <title>Early steps in the European eel (Anguilla anguilla)-Vibrio vulnificus interaction in the gills: Role of the RtxA13 toxin.</title>
        <authorList>
            <person name="Callol A."/>
            <person name="Pajuelo D."/>
            <person name="Ebbesson L."/>
            <person name="Teles M."/>
            <person name="MacKenzie S."/>
            <person name="Amaro C."/>
        </authorList>
    </citation>
    <scope>NUCLEOTIDE SEQUENCE</scope>
</reference>
<accession>A0A0E9TY13</accession>
<organism evidence="1">
    <name type="scientific">Anguilla anguilla</name>
    <name type="common">European freshwater eel</name>
    <name type="synonym">Muraena anguilla</name>
    <dbReference type="NCBI Taxonomy" id="7936"/>
    <lineage>
        <taxon>Eukaryota</taxon>
        <taxon>Metazoa</taxon>
        <taxon>Chordata</taxon>
        <taxon>Craniata</taxon>
        <taxon>Vertebrata</taxon>
        <taxon>Euteleostomi</taxon>
        <taxon>Actinopterygii</taxon>
        <taxon>Neopterygii</taxon>
        <taxon>Teleostei</taxon>
        <taxon>Anguilliformes</taxon>
        <taxon>Anguillidae</taxon>
        <taxon>Anguilla</taxon>
    </lineage>
</organism>
<name>A0A0E9TY13_ANGAN</name>
<sequence>MLSDGGGAYSVQLLGNFPSQIEKCIYSPKLRHFKFI</sequence>
<reference evidence="1" key="1">
    <citation type="submission" date="2014-11" db="EMBL/GenBank/DDBJ databases">
        <authorList>
            <person name="Amaro Gonzalez C."/>
        </authorList>
    </citation>
    <scope>NUCLEOTIDE SEQUENCE</scope>
</reference>
<dbReference type="AlphaFoldDB" id="A0A0E9TY13"/>
<protein>
    <submittedName>
        <fullName evidence="1">Uncharacterized protein</fullName>
    </submittedName>
</protein>
<dbReference type="EMBL" id="GBXM01050235">
    <property type="protein sequence ID" value="JAH58342.1"/>
    <property type="molecule type" value="Transcribed_RNA"/>
</dbReference>